<organism evidence="2 3">
    <name type="scientific">Pseudoalteromonas fenneropenaei</name>
    <dbReference type="NCBI Taxonomy" id="1737459"/>
    <lineage>
        <taxon>Bacteria</taxon>
        <taxon>Pseudomonadati</taxon>
        <taxon>Pseudomonadota</taxon>
        <taxon>Gammaproteobacteria</taxon>
        <taxon>Alteromonadales</taxon>
        <taxon>Pseudoalteromonadaceae</taxon>
        <taxon>Pseudoalteromonas</taxon>
    </lineage>
</organism>
<feature type="transmembrane region" description="Helical" evidence="1">
    <location>
        <begin position="96"/>
        <end position="114"/>
    </location>
</feature>
<dbReference type="RefSeq" id="WP_377119578.1">
    <property type="nucleotide sequence ID" value="NZ_JBHRSD010000001.1"/>
</dbReference>
<keyword evidence="3" id="KW-1185">Reference proteome</keyword>
<protein>
    <submittedName>
        <fullName evidence="2">DUF2919 domain-containing protein</fullName>
    </submittedName>
</protein>
<dbReference type="Proteomes" id="UP001595453">
    <property type="component" value="Unassembled WGS sequence"/>
</dbReference>
<dbReference type="InterPro" id="IPR021318">
    <property type="entry name" value="DUF2919"/>
</dbReference>
<feature type="transmembrane region" description="Helical" evidence="1">
    <location>
        <begin position="120"/>
        <end position="139"/>
    </location>
</feature>
<feature type="transmembrane region" description="Helical" evidence="1">
    <location>
        <begin position="58"/>
        <end position="76"/>
    </location>
</feature>
<gene>
    <name evidence="2" type="ORF">ACFOEE_00015</name>
</gene>
<reference evidence="3" key="1">
    <citation type="journal article" date="2019" name="Int. J. Syst. Evol. Microbiol.">
        <title>The Global Catalogue of Microorganisms (GCM) 10K type strain sequencing project: providing services to taxonomists for standard genome sequencing and annotation.</title>
        <authorList>
            <consortium name="The Broad Institute Genomics Platform"/>
            <consortium name="The Broad Institute Genome Sequencing Center for Infectious Disease"/>
            <person name="Wu L."/>
            <person name="Ma J."/>
        </authorList>
    </citation>
    <scope>NUCLEOTIDE SEQUENCE [LARGE SCALE GENOMIC DNA]</scope>
    <source>
        <strain evidence="3">KCTC 42730</strain>
    </source>
</reference>
<dbReference type="Pfam" id="PF11143">
    <property type="entry name" value="DUF2919"/>
    <property type="match status" value="1"/>
</dbReference>
<comment type="caution">
    <text evidence="2">The sequence shown here is derived from an EMBL/GenBank/DDBJ whole genome shotgun (WGS) entry which is preliminary data.</text>
</comment>
<dbReference type="EMBL" id="JBHRSD010000001">
    <property type="protein sequence ID" value="MFC3030915.1"/>
    <property type="molecule type" value="Genomic_DNA"/>
</dbReference>
<evidence type="ECO:0000313" key="3">
    <source>
        <dbReference type="Proteomes" id="UP001595453"/>
    </source>
</evidence>
<accession>A0ABV7CEB7</accession>
<name>A0ABV7CEB7_9GAMM</name>
<evidence type="ECO:0000256" key="1">
    <source>
        <dbReference type="SAM" id="Phobius"/>
    </source>
</evidence>
<feature type="transmembrane region" description="Helical" evidence="1">
    <location>
        <begin position="20"/>
        <end position="38"/>
    </location>
</feature>
<keyword evidence="1" id="KW-0812">Transmembrane</keyword>
<proteinExistence type="predicted"/>
<keyword evidence="1" id="KW-1133">Transmembrane helix</keyword>
<sequence>MRHFGPEYWDKYGVYRAPLGFNLTLVVLLRAYILWVIAAVTRQPELDLMSLFYSHKQHFFIALGIASIALIPAVVFSLRRPTASTKLAPLWRNMRWPLILCAVVDLAWLIWQAQQSHYQFSGYIAGQMLLVSWVLLYLVKSRYLRYFFNDWPDPEVTGSSKSQ</sequence>
<evidence type="ECO:0000313" key="2">
    <source>
        <dbReference type="EMBL" id="MFC3030915.1"/>
    </source>
</evidence>
<keyword evidence="1" id="KW-0472">Membrane</keyword>